<dbReference type="Proteomes" id="UP001321582">
    <property type="component" value="Chromosome"/>
</dbReference>
<sequence length="62" mass="6875">MNIGSVSSQAGYFSLNQSNNLSRSEMEQLIQAGNQIKQAPTNQKLVNQVNKSYANMHLDIYG</sequence>
<reference evidence="1 2" key="1">
    <citation type="submission" date="2022-11" db="EMBL/GenBank/DDBJ databases">
        <title>Haliovirga abyssi gen. nov., sp. nov., a mesophilic fermentative bacterium isolated from the Iheya North hydrothermal field and the proposal of Haliovirgaceae fam. nov.</title>
        <authorList>
            <person name="Miyazaki U."/>
            <person name="Tame A."/>
            <person name="Miyazaki J."/>
            <person name="Takai K."/>
            <person name="Sawayama S."/>
            <person name="Kitajima M."/>
            <person name="Okamoto A."/>
            <person name="Nakagawa S."/>
        </authorList>
    </citation>
    <scope>NUCLEOTIDE SEQUENCE [LARGE SCALE GENOMIC DNA]</scope>
    <source>
        <strain evidence="1 2">IC12</strain>
    </source>
</reference>
<name>A0AAU9DD25_9FUSO</name>
<evidence type="ECO:0000313" key="1">
    <source>
        <dbReference type="EMBL" id="BDU50207.1"/>
    </source>
</evidence>
<keyword evidence="2" id="KW-1185">Reference proteome</keyword>
<protein>
    <recommendedName>
        <fullName evidence="3">Motility protein</fullName>
    </recommendedName>
</protein>
<dbReference type="RefSeq" id="WP_307905139.1">
    <property type="nucleotide sequence ID" value="NZ_AP027059.1"/>
</dbReference>
<proteinExistence type="predicted"/>
<gene>
    <name evidence="1" type="ORF">HLVA_07760</name>
</gene>
<organism evidence="1 2">
    <name type="scientific">Haliovirga abyssi</name>
    <dbReference type="NCBI Taxonomy" id="2996794"/>
    <lineage>
        <taxon>Bacteria</taxon>
        <taxon>Fusobacteriati</taxon>
        <taxon>Fusobacteriota</taxon>
        <taxon>Fusobacteriia</taxon>
        <taxon>Fusobacteriales</taxon>
        <taxon>Haliovirgaceae</taxon>
        <taxon>Haliovirga</taxon>
    </lineage>
</organism>
<evidence type="ECO:0000313" key="2">
    <source>
        <dbReference type="Proteomes" id="UP001321582"/>
    </source>
</evidence>
<dbReference type="KEGG" id="haby:HLVA_07760"/>
<accession>A0AAU9DD25</accession>
<dbReference type="AlphaFoldDB" id="A0AAU9DD25"/>
<evidence type="ECO:0008006" key="3">
    <source>
        <dbReference type="Google" id="ProtNLM"/>
    </source>
</evidence>
<dbReference type="EMBL" id="AP027059">
    <property type="protein sequence ID" value="BDU50207.1"/>
    <property type="molecule type" value="Genomic_DNA"/>
</dbReference>